<accession>A0A4Y2NZH7</accession>
<protein>
    <submittedName>
        <fullName evidence="1">Uncharacterized protein</fullName>
    </submittedName>
</protein>
<evidence type="ECO:0000313" key="2">
    <source>
        <dbReference type="Proteomes" id="UP000499080"/>
    </source>
</evidence>
<dbReference type="AlphaFoldDB" id="A0A4Y2NZH7"/>
<comment type="caution">
    <text evidence="1">The sequence shown here is derived from an EMBL/GenBank/DDBJ whole genome shotgun (WGS) entry which is preliminary data.</text>
</comment>
<dbReference type="EMBL" id="BGPR01130294">
    <property type="protein sequence ID" value="GBN44262.1"/>
    <property type="molecule type" value="Genomic_DNA"/>
</dbReference>
<keyword evidence="2" id="KW-1185">Reference proteome</keyword>
<proteinExistence type="predicted"/>
<reference evidence="1 2" key="1">
    <citation type="journal article" date="2019" name="Sci. Rep.">
        <title>Orb-weaving spider Araneus ventricosus genome elucidates the spidroin gene catalogue.</title>
        <authorList>
            <person name="Kono N."/>
            <person name="Nakamura H."/>
            <person name="Ohtoshi R."/>
            <person name="Moran D.A.P."/>
            <person name="Shinohara A."/>
            <person name="Yoshida Y."/>
            <person name="Fujiwara M."/>
            <person name="Mori M."/>
            <person name="Tomita M."/>
            <person name="Arakawa K."/>
        </authorList>
    </citation>
    <scope>NUCLEOTIDE SEQUENCE [LARGE SCALE GENOMIC DNA]</scope>
</reference>
<dbReference type="Proteomes" id="UP000499080">
    <property type="component" value="Unassembled WGS sequence"/>
</dbReference>
<evidence type="ECO:0000313" key="1">
    <source>
        <dbReference type="EMBL" id="GBN44262.1"/>
    </source>
</evidence>
<organism evidence="1 2">
    <name type="scientific">Araneus ventricosus</name>
    <name type="common">Orbweaver spider</name>
    <name type="synonym">Epeira ventricosa</name>
    <dbReference type="NCBI Taxonomy" id="182803"/>
    <lineage>
        <taxon>Eukaryota</taxon>
        <taxon>Metazoa</taxon>
        <taxon>Ecdysozoa</taxon>
        <taxon>Arthropoda</taxon>
        <taxon>Chelicerata</taxon>
        <taxon>Arachnida</taxon>
        <taxon>Araneae</taxon>
        <taxon>Araneomorphae</taxon>
        <taxon>Entelegynae</taxon>
        <taxon>Araneoidea</taxon>
        <taxon>Araneidae</taxon>
        <taxon>Araneus</taxon>
    </lineage>
</organism>
<sequence>MFWWRCEDALVKSFDGALRSPSFRLGSFGSTCVTWILSWTEATMEQGRGGAQSPLPPEFIESMEISDDEPTRCQQLRCSVRLRRNAPITGVKSRVPDS</sequence>
<gene>
    <name evidence="1" type="ORF">AVEN_129453_1</name>
</gene>
<name>A0A4Y2NZH7_ARAVE</name>